<gene>
    <name evidence="3" type="ORF">JQS43_17220</name>
</gene>
<evidence type="ECO:0000259" key="2">
    <source>
        <dbReference type="Pfam" id="PF01965"/>
    </source>
</evidence>
<protein>
    <submittedName>
        <fullName evidence="3">Type 1 glutamine amidotransferase</fullName>
    </submittedName>
</protein>
<dbReference type="InterPro" id="IPR029062">
    <property type="entry name" value="Class_I_gatase-like"/>
</dbReference>
<sequence length="190" mass="20433">MADRLAQLPVAFLAAGEGTERVELTEPWEAVRAEGGRPVLISTKPGEVTLFNHLDADGSWPVDTTVDQARVTEYAGLVLPGGVANPDQLRMDARAVGFVRSVVDSGRPVAVICHGPWTLVEADVLRGRTLTSYPSLRTDIINAGGTWVDEEVMVDDHGPNVIISSRNPDDLPAFCSTLVEQFSRQAAGTR</sequence>
<dbReference type="InterPro" id="IPR006286">
    <property type="entry name" value="C56_PfpI-like"/>
</dbReference>
<dbReference type="CDD" id="cd03134">
    <property type="entry name" value="GATase1_PfpI_like"/>
    <property type="match status" value="1"/>
</dbReference>
<evidence type="ECO:0000313" key="3">
    <source>
        <dbReference type="EMBL" id="QSB13357.1"/>
    </source>
</evidence>
<dbReference type="SUPFAM" id="SSF52317">
    <property type="entry name" value="Class I glutamine amidotransferase-like"/>
    <property type="match status" value="1"/>
</dbReference>
<dbReference type="RefSeq" id="WP_239675435.1">
    <property type="nucleotide sequence ID" value="NZ_CP070499.1"/>
</dbReference>
<comment type="similarity">
    <text evidence="1">Belongs to the peptidase C56 family.</text>
</comment>
<dbReference type="KEGG" id="nhy:JQS43_17220"/>
<feature type="domain" description="DJ-1/PfpI" evidence="2">
    <location>
        <begin position="10"/>
        <end position="181"/>
    </location>
</feature>
<dbReference type="AlphaFoldDB" id="A0A895Y6H7"/>
<dbReference type="NCBIfam" id="TIGR01382">
    <property type="entry name" value="PfpI"/>
    <property type="match status" value="1"/>
</dbReference>
<dbReference type="PANTHER" id="PTHR42733:SF12">
    <property type="entry name" value="PROTEINASE"/>
    <property type="match status" value="1"/>
</dbReference>
<dbReference type="Pfam" id="PF01965">
    <property type="entry name" value="DJ-1_PfpI"/>
    <property type="match status" value="1"/>
</dbReference>
<evidence type="ECO:0000256" key="1">
    <source>
        <dbReference type="ARBA" id="ARBA00008542"/>
    </source>
</evidence>
<evidence type="ECO:0000313" key="4">
    <source>
        <dbReference type="Proteomes" id="UP000662857"/>
    </source>
</evidence>
<accession>A0A895Y6H7</accession>
<name>A0A895Y6H7_9ACTN</name>
<dbReference type="PANTHER" id="PTHR42733">
    <property type="entry name" value="DJ-1 PROTEIN"/>
    <property type="match status" value="1"/>
</dbReference>
<dbReference type="InterPro" id="IPR002818">
    <property type="entry name" value="DJ-1/PfpI"/>
</dbReference>
<dbReference type="EMBL" id="CP070499">
    <property type="protein sequence ID" value="QSB13357.1"/>
    <property type="molecule type" value="Genomic_DNA"/>
</dbReference>
<keyword evidence="4" id="KW-1185">Reference proteome</keyword>
<dbReference type="PROSITE" id="PS51276">
    <property type="entry name" value="PEPTIDASE_C56_PFPI"/>
    <property type="match status" value="1"/>
</dbReference>
<keyword evidence="3" id="KW-0315">Glutamine amidotransferase</keyword>
<dbReference type="Gene3D" id="3.40.50.880">
    <property type="match status" value="1"/>
</dbReference>
<dbReference type="Proteomes" id="UP000662857">
    <property type="component" value="Chromosome"/>
</dbReference>
<reference evidence="3" key="1">
    <citation type="submission" date="2021-02" db="EMBL/GenBank/DDBJ databases">
        <title>Natrosporangium hydrolyticum gen. nov., sp. nov, a haloalkaliphilic actinobacterium from a soda solonchak soil.</title>
        <authorList>
            <person name="Sorokin D.Y."/>
            <person name="Khijniak T.V."/>
            <person name="Zakharycheva A.P."/>
            <person name="Boueva O.V."/>
            <person name="Ariskina E.V."/>
            <person name="Hahnke R.L."/>
            <person name="Bunk B."/>
            <person name="Sproer C."/>
            <person name="Schumann P."/>
            <person name="Evtushenko L.I."/>
            <person name="Kublanov I.V."/>
        </authorList>
    </citation>
    <scope>NUCLEOTIDE SEQUENCE</scope>
    <source>
        <strain evidence="3">DSM 106523</strain>
    </source>
</reference>
<proteinExistence type="inferred from homology"/>
<organism evidence="3 4">
    <name type="scientific">Natronosporangium hydrolyticum</name>
    <dbReference type="NCBI Taxonomy" id="2811111"/>
    <lineage>
        <taxon>Bacteria</taxon>
        <taxon>Bacillati</taxon>
        <taxon>Actinomycetota</taxon>
        <taxon>Actinomycetes</taxon>
        <taxon>Micromonosporales</taxon>
        <taxon>Micromonosporaceae</taxon>
        <taxon>Natronosporangium</taxon>
    </lineage>
</organism>